<dbReference type="InterPro" id="IPR029982">
    <property type="entry name" value="Kptn"/>
</dbReference>
<evidence type="ECO:0000313" key="1">
    <source>
        <dbReference type="EMBL" id="CAG7822731.1"/>
    </source>
</evidence>
<dbReference type="GO" id="GO:1904262">
    <property type="term" value="P:negative regulation of TORC1 signaling"/>
    <property type="evidence" value="ECO:0007669"/>
    <property type="project" value="TreeGrafter"/>
</dbReference>
<accession>A0A8J2PPR7</accession>
<dbReference type="GO" id="GO:0051015">
    <property type="term" value="F:actin filament binding"/>
    <property type="evidence" value="ECO:0007669"/>
    <property type="project" value="TreeGrafter"/>
</dbReference>
<dbReference type="Proteomes" id="UP000708208">
    <property type="component" value="Unassembled WGS sequence"/>
</dbReference>
<dbReference type="PANTHER" id="PTHR15435:SF2">
    <property type="entry name" value="KICSTOR COMPLEX PROTEIN KAPTIN"/>
    <property type="match status" value="1"/>
</dbReference>
<name>A0A8J2PPR7_9HEXA</name>
<protein>
    <recommendedName>
        <fullName evidence="3">Kaptin</fullName>
    </recommendedName>
</protein>
<dbReference type="GO" id="GO:0007015">
    <property type="term" value="P:actin filament organization"/>
    <property type="evidence" value="ECO:0007669"/>
    <property type="project" value="InterPro"/>
</dbReference>
<dbReference type="PANTHER" id="PTHR15435">
    <property type="entry name" value="KICSTOR COMPLEX PROTEIN KAPTIN"/>
    <property type="match status" value="1"/>
</dbReference>
<evidence type="ECO:0000313" key="2">
    <source>
        <dbReference type="Proteomes" id="UP000708208"/>
    </source>
</evidence>
<dbReference type="AlphaFoldDB" id="A0A8J2PPR7"/>
<dbReference type="GO" id="GO:0015629">
    <property type="term" value="C:actin cytoskeleton"/>
    <property type="evidence" value="ECO:0007669"/>
    <property type="project" value="InterPro"/>
</dbReference>
<dbReference type="EMBL" id="CAJVCH010527264">
    <property type="protein sequence ID" value="CAG7822731.1"/>
    <property type="molecule type" value="Genomic_DNA"/>
</dbReference>
<dbReference type="GO" id="GO:0030027">
    <property type="term" value="C:lamellipodium"/>
    <property type="evidence" value="ECO:0007669"/>
    <property type="project" value="TreeGrafter"/>
</dbReference>
<sequence>MREEQFIELPSQGSIYSVARLGNTVLVGSGDHGKLYSYTAKGSLEEVSLTDLPNDIEIVAVDAFQDPYPVLAITFVQKPTSEVEDKPRTAGLHIYSTWTEPDSPSYTTVSSPESFQKGYSPNSNLKDVIDSSLLELIGQQSKTFRLDYIPYDLCHVPVKMDKDSYEHIFLLTGSDRKVHTFQADNINATFSEVSTDLFFPEMSKVFDSVVTRVQVESLNETVRRISLCGCEDGTLHVWIVSSPQPFKNGTNGAQIKGGDGDTEVIEKIEHHFDGMITSIQFYTDGFQFNVVVASACSPTYIYTNTIEDRFSKGVPLKFSSRWDTVEAVCVADIDLDGRAEIIVGTFGCTMLVYKYMDDVMPQWVIVAHKKFSSGILSIDFVNFSLHVITSGGIHVIEYSTSAYFHKYSSLLSGTIPEETARASSESLTYKTENE</sequence>
<keyword evidence="2" id="KW-1185">Reference proteome</keyword>
<reference evidence="1" key="1">
    <citation type="submission" date="2021-06" db="EMBL/GenBank/DDBJ databases">
        <authorList>
            <person name="Hodson N. C."/>
            <person name="Mongue J. A."/>
            <person name="Jaron S. K."/>
        </authorList>
    </citation>
    <scope>NUCLEOTIDE SEQUENCE</scope>
</reference>
<dbReference type="GO" id="GO:0034198">
    <property type="term" value="P:cellular response to amino acid starvation"/>
    <property type="evidence" value="ECO:0007669"/>
    <property type="project" value="TreeGrafter"/>
</dbReference>
<evidence type="ECO:0008006" key="3">
    <source>
        <dbReference type="Google" id="ProtNLM"/>
    </source>
</evidence>
<proteinExistence type="predicted"/>
<organism evidence="1 2">
    <name type="scientific">Allacma fusca</name>
    <dbReference type="NCBI Taxonomy" id="39272"/>
    <lineage>
        <taxon>Eukaryota</taxon>
        <taxon>Metazoa</taxon>
        <taxon>Ecdysozoa</taxon>
        <taxon>Arthropoda</taxon>
        <taxon>Hexapoda</taxon>
        <taxon>Collembola</taxon>
        <taxon>Symphypleona</taxon>
        <taxon>Sminthuridae</taxon>
        <taxon>Allacma</taxon>
    </lineage>
</organism>
<gene>
    <name evidence="1" type="ORF">AFUS01_LOCUS32987</name>
</gene>
<dbReference type="OrthoDB" id="10267127at2759"/>
<comment type="caution">
    <text evidence="1">The sequence shown here is derived from an EMBL/GenBank/DDBJ whole genome shotgun (WGS) entry which is preliminary data.</text>
</comment>